<feature type="non-terminal residue" evidence="1">
    <location>
        <position position="1"/>
    </location>
</feature>
<reference evidence="1" key="1">
    <citation type="submission" date="2021-02" db="EMBL/GenBank/DDBJ databases">
        <authorList>
            <person name="Nowell W R."/>
        </authorList>
    </citation>
    <scope>NUCLEOTIDE SEQUENCE</scope>
</reference>
<comment type="caution">
    <text evidence="1">The sequence shown here is derived from an EMBL/GenBank/DDBJ whole genome shotgun (WGS) entry which is preliminary data.</text>
</comment>
<accession>A0A822D5J0</accession>
<protein>
    <submittedName>
        <fullName evidence="1">Uncharacterized protein</fullName>
    </submittedName>
</protein>
<evidence type="ECO:0000313" key="1">
    <source>
        <dbReference type="EMBL" id="CAF5062190.1"/>
    </source>
</evidence>
<dbReference type="EMBL" id="CAJOBR010056197">
    <property type="protein sequence ID" value="CAF5062190.1"/>
    <property type="molecule type" value="Genomic_DNA"/>
</dbReference>
<proteinExistence type="predicted"/>
<dbReference type="Proteomes" id="UP000663848">
    <property type="component" value="Unassembled WGS sequence"/>
</dbReference>
<organism evidence="1 2">
    <name type="scientific">Rotaria socialis</name>
    <dbReference type="NCBI Taxonomy" id="392032"/>
    <lineage>
        <taxon>Eukaryota</taxon>
        <taxon>Metazoa</taxon>
        <taxon>Spiralia</taxon>
        <taxon>Gnathifera</taxon>
        <taxon>Rotifera</taxon>
        <taxon>Eurotatoria</taxon>
        <taxon>Bdelloidea</taxon>
        <taxon>Philodinida</taxon>
        <taxon>Philodinidae</taxon>
        <taxon>Rotaria</taxon>
    </lineage>
</organism>
<name>A0A822D5J0_9BILA</name>
<sequence length="48" mass="5701">TKHNRIEEHFKRTENDLAQLRTIRSTQDAEIVTFKTVGNEVKMMISHF</sequence>
<gene>
    <name evidence="1" type="ORF">QYT958_LOCUS42736</name>
</gene>
<evidence type="ECO:0000313" key="2">
    <source>
        <dbReference type="Proteomes" id="UP000663848"/>
    </source>
</evidence>
<dbReference type="AlphaFoldDB" id="A0A822D5J0"/>